<gene>
    <name evidence="2" type="ORF">SAMN05216179_0757</name>
</gene>
<feature type="transmembrane region" description="Helical" evidence="1">
    <location>
        <begin position="163"/>
        <end position="186"/>
    </location>
</feature>
<feature type="transmembrane region" description="Helical" evidence="1">
    <location>
        <begin position="82"/>
        <end position="100"/>
    </location>
</feature>
<organism evidence="2 3">
    <name type="scientific">Gracilibacillus kekensis</name>
    <dbReference type="NCBI Taxonomy" id="1027249"/>
    <lineage>
        <taxon>Bacteria</taxon>
        <taxon>Bacillati</taxon>
        <taxon>Bacillota</taxon>
        <taxon>Bacilli</taxon>
        <taxon>Bacillales</taxon>
        <taxon>Bacillaceae</taxon>
        <taxon>Gracilibacillus</taxon>
    </lineage>
</organism>
<evidence type="ECO:0000313" key="3">
    <source>
        <dbReference type="Proteomes" id="UP000184184"/>
    </source>
</evidence>
<dbReference type="EMBL" id="FRCZ01000001">
    <property type="protein sequence ID" value="SHM65984.1"/>
    <property type="molecule type" value="Genomic_DNA"/>
</dbReference>
<dbReference type="InterPro" id="IPR038750">
    <property type="entry name" value="YczE/YyaS-like"/>
</dbReference>
<feature type="transmembrane region" description="Helical" evidence="1">
    <location>
        <begin position="106"/>
        <end position="128"/>
    </location>
</feature>
<sequence>MNRQLLKKLIMILIGNLFIGIAVSLLRLSTLGTDPFTTINLGLSNFFNLSFGVYQLLFNFLLLIIVGLFYRSSIGIGTIINMVSIGFVSDFFVYSYHLFFENIELLVVRIIMMLSAVFFASSGVALYITPKLGMAPYDALAFVIEKVTHNKIPFAIARIATDITCVIVGFSFGAIVGIATVIFAFFTGPMVQFFRIKVAEPILKAKNEEKLTPIPAHK</sequence>
<dbReference type="Pfam" id="PF19700">
    <property type="entry name" value="DUF6198"/>
    <property type="match status" value="1"/>
</dbReference>
<evidence type="ECO:0000256" key="1">
    <source>
        <dbReference type="SAM" id="Phobius"/>
    </source>
</evidence>
<feature type="transmembrane region" description="Helical" evidence="1">
    <location>
        <begin position="9"/>
        <end position="26"/>
    </location>
</feature>
<evidence type="ECO:0000313" key="2">
    <source>
        <dbReference type="EMBL" id="SHM65984.1"/>
    </source>
</evidence>
<name>A0A1M7KKT5_9BACI</name>
<feature type="transmembrane region" description="Helical" evidence="1">
    <location>
        <begin position="46"/>
        <end position="70"/>
    </location>
</feature>
<dbReference type="RefSeq" id="WP_073199757.1">
    <property type="nucleotide sequence ID" value="NZ_FRCZ01000001.1"/>
</dbReference>
<dbReference type="AlphaFoldDB" id="A0A1M7KKT5"/>
<proteinExistence type="predicted"/>
<dbReference type="Proteomes" id="UP000184184">
    <property type="component" value="Unassembled WGS sequence"/>
</dbReference>
<dbReference type="OrthoDB" id="9814474at2"/>
<protein>
    <submittedName>
        <fullName evidence="2">Uncharacterized membrane protein YczE</fullName>
    </submittedName>
</protein>
<dbReference type="PANTHER" id="PTHR40078">
    <property type="entry name" value="INTEGRAL MEMBRANE PROTEIN-RELATED"/>
    <property type="match status" value="1"/>
</dbReference>
<dbReference type="PANTHER" id="PTHR40078:SF1">
    <property type="entry name" value="INTEGRAL MEMBRANE PROTEIN"/>
    <property type="match status" value="1"/>
</dbReference>
<keyword evidence="1" id="KW-0472">Membrane</keyword>
<reference evidence="2" key="1">
    <citation type="submission" date="2016-11" db="EMBL/GenBank/DDBJ databases">
        <authorList>
            <person name="Jaros S."/>
            <person name="Januszkiewicz K."/>
            <person name="Wedrychowicz H."/>
        </authorList>
    </citation>
    <scope>NUCLEOTIDE SEQUENCE [LARGE SCALE GENOMIC DNA]</scope>
    <source>
        <strain evidence="2">CGMCC 1.10681</strain>
    </source>
</reference>
<accession>A0A1M7KKT5</accession>
<keyword evidence="1" id="KW-0812">Transmembrane</keyword>
<keyword evidence="1" id="KW-1133">Transmembrane helix</keyword>
<keyword evidence="3" id="KW-1185">Reference proteome</keyword>